<accession>A0A291LZ95</accession>
<dbReference type="PIRSF" id="PIRSF001365">
    <property type="entry name" value="DHDPS"/>
    <property type="match status" value="1"/>
</dbReference>
<dbReference type="SMART" id="SM01130">
    <property type="entry name" value="DHDPS"/>
    <property type="match status" value="1"/>
</dbReference>
<gene>
    <name evidence="5" type="ORF">CBW24_08390</name>
</gene>
<evidence type="ECO:0000313" key="5">
    <source>
        <dbReference type="EMBL" id="ATI42021.1"/>
    </source>
</evidence>
<name>A0A291LZ95_9RHOB</name>
<evidence type="ECO:0008006" key="7">
    <source>
        <dbReference type="Google" id="ProtNLM"/>
    </source>
</evidence>
<keyword evidence="6" id="KW-1185">Reference proteome</keyword>
<sequence length="297" mass="31204">MSTADSAPRAHLFGVSAALVTPFAADGSVDGAAVQAHVADLIARGIDGVTLFGTTGEGASLGATDRAAIFEAVLATGIAPARITVCICATDLESAVAKAGEAFERGITRLLLTPPFYFKGVSDDALFAWISGFVAQTASHSPEIILYHIPQVTMIPLSPALIRRLKDAFPTEIYGVKDSAGDWDNTVQLLPWDDLAIMIGDERLLARAAPLGGAGSISGMANLFPERMAGLVHRAEPDADLDALVEDVITHPVTPMVKALVGRVRGDHGWSRTRLPLEPAATEATDQLAQRCRAMLG</sequence>
<comment type="similarity">
    <text evidence="2">Belongs to the DapA family.</text>
</comment>
<dbReference type="GO" id="GO:0008840">
    <property type="term" value="F:4-hydroxy-tetrahydrodipicolinate synthase activity"/>
    <property type="evidence" value="ECO:0007669"/>
    <property type="project" value="TreeGrafter"/>
</dbReference>
<dbReference type="EMBL" id="CP021404">
    <property type="protein sequence ID" value="ATI42021.1"/>
    <property type="molecule type" value="Genomic_DNA"/>
</dbReference>
<dbReference type="OrthoDB" id="9782828at2"/>
<evidence type="ECO:0000256" key="1">
    <source>
        <dbReference type="ARBA" id="ARBA00023239"/>
    </source>
</evidence>
<dbReference type="RefSeq" id="WP_097373303.1">
    <property type="nucleotide sequence ID" value="NZ_CP021404.1"/>
</dbReference>
<protein>
    <recommendedName>
        <fullName evidence="7">4-hydroxy-tetrahydrodipicolinate synthase</fullName>
    </recommendedName>
</protein>
<reference evidence="5 6" key="1">
    <citation type="submission" date="2017-05" db="EMBL/GenBank/DDBJ databases">
        <title>Comparative genomic and metabolic analysis of manganese-oxidizing mechanisms in Celeribater manganoxidans DY25T: its adaption to the environment of polymetallic nodule.</title>
        <authorList>
            <person name="Wang X."/>
        </authorList>
    </citation>
    <scope>NUCLEOTIDE SEQUENCE [LARGE SCALE GENOMIC DNA]</scope>
    <source>
        <strain evidence="5 6">DY25</strain>
    </source>
</reference>
<feature type="binding site" evidence="4">
    <location>
        <position position="217"/>
    </location>
    <ligand>
        <name>pyruvate</name>
        <dbReference type="ChEBI" id="CHEBI:15361"/>
    </ligand>
</feature>
<dbReference type="Pfam" id="PF00701">
    <property type="entry name" value="DHDPS"/>
    <property type="match status" value="1"/>
</dbReference>
<feature type="binding site" evidence="4">
    <location>
        <position position="55"/>
    </location>
    <ligand>
        <name>pyruvate</name>
        <dbReference type="ChEBI" id="CHEBI:15361"/>
    </ligand>
</feature>
<dbReference type="Gene3D" id="3.20.20.70">
    <property type="entry name" value="Aldolase class I"/>
    <property type="match status" value="1"/>
</dbReference>
<evidence type="ECO:0000256" key="2">
    <source>
        <dbReference type="PIRNR" id="PIRNR001365"/>
    </source>
</evidence>
<evidence type="ECO:0000256" key="3">
    <source>
        <dbReference type="PIRSR" id="PIRSR001365-1"/>
    </source>
</evidence>
<feature type="active site" description="Schiff-base intermediate with substrate" evidence="3">
    <location>
        <position position="177"/>
    </location>
</feature>
<feature type="active site" description="Proton donor/acceptor" evidence="3">
    <location>
        <position position="147"/>
    </location>
</feature>
<dbReference type="InterPro" id="IPR013785">
    <property type="entry name" value="Aldolase_TIM"/>
</dbReference>
<dbReference type="Proteomes" id="UP000219050">
    <property type="component" value="Chromosome"/>
</dbReference>
<dbReference type="PRINTS" id="PR00146">
    <property type="entry name" value="DHPICSNTHASE"/>
</dbReference>
<dbReference type="SUPFAM" id="SSF51569">
    <property type="entry name" value="Aldolase"/>
    <property type="match status" value="1"/>
</dbReference>
<dbReference type="AlphaFoldDB" id="A0A291LZ95"/>
<dbReference type="PANTHER" id="PTHR12128">
    <property type="entry name" value="DIHYDRODIPICOLINATE SYNTHASE"/>
    <property type="match status" value="1"/>
</dbReference>
<dbReference type="KEGG" id="cmag:CBW24_08390"/>
<evidence type="ECO:0000313" key="6">
    <source>
        <dbReference type="Proteomes" id="UP000219050"/>
    </source>
</evidence>
<proteinExistence type="inferred from homology"/>
<keyword evidence="1 2" id="KW-0456">Lyase</keyword>
<evidence type="ECO:0000256" key="4">
    <source>
        <dbReference type="PIRSR" id="PIRSR001365-2"/>
    </source>
</evidence>
<dbReference type="CDD" id="cd00408">
    <property type="entry name" value="DHDPS-like"/>
    <property type="match status" value="1"/>
</dbReference>
<organism evidence="5 6">
    <name type="scientific">Pacificitalea manganoxidans</name>
    <dbReference type="NCBI Taxonomy" id="1411902"/>
    <lineage>
        <taxon>Bacteria</taxon>
        <taxon>Pseudomonadati</taxon>
        <taxon>Pseudomonadota</taxon>
        <taxon>Alphaproteobacteria</taxon>
        <taxon>Rhodobacterales</taxon>
        <taxon>Paracoccaceae</taxon>
        <taxon>Pacificitalea</taxon>
    </lineage>
</organism>
<dbReference type="PANTHER" id="PTHR12128:SF67">
    <property type="entry name" value="BLR3884 PROTEIN"/>
    <property type="match status" value="1"/>
</dbReference>
<dbReference type="InterPro" id="IPR002220">
    <property type="entry name" value="DapA-like"/>
</dbReference>